<dbReference type="PANTHER" id="PTHR21089:SF1">
    <property type="entry name" value="BIFUNCTIONAL 3-DEHYDROQUINATE DEHYDRATASE_SHIKIMATE DEHYDROGENASE, CHLOROPLASTIC"/>
    <property type="match status" value="1"/>
</dbReference>
<dbReference type="SUPFAM" id="SSF51735">
    <property type="entry name" value="NAD(P)-binding Rossmann-fold domains"/>
    <property type="match status" value="1"/>
</dbReference>
<dbReference type="SUPFAM" id="SSF53223">
    <property type="entry name" value="Aminoacid dehydrogenase-like, N-terminal domain"/>
    <property type="match status" value="1"/>
</dbReference>
<accession>A0A382XYR1</accession>
<reference evidence="2" key="1">
    <citation type="submission" date="2018-05" db="EMBL/GenBank/DDBJ databases">
        <authorList>
            <person name="Lanie J.A."/>
            <person name="Ng W.-L."/>
            <person name="Kazmierczak K.M."/>
            <person name="Andrzejewski T.M."/>
            <person name="Davidsen T.M."/>
            <person name="Wayne K.J."/>
            <person name="Tettelin H."/>
            <person name="Glass J.I."/>
            <person name="Rusch D."/>
            <person name="Podicherti R."/>
            <person name="Tsui H.-C.T."/>
            <person name="Winkler M.E."/>
        </authorList>
    </citation>
    <scope>NUCLEOTIDE SEQUENCE</scope>
</reference>
<protein>
    <recommendedName>
        <fullName evidence="1">Shikimate dehydrogenase substrate binding N-terminal domain-containing protein</fullName>
    </recommendedName>
</protein>
<feature type="non-terminal residue" evidence="2">
    <location>
        <position position="217"/>
    </location>
</feature>
<dbReference type="GO" id="GO:0019632">
    <property type="term" value="P:shikimate metabolic process"/>
    <property type="evidence" value="ECO:0007669"/>
    <property type="project" value="TreeGrafter"/>
</dbReference>
<dbReference type="InterPro" id="IPR036291">
    <property type="entry name" value="NAD(P)-bd_dom_sf"/>
</dbReference>
<dbReference type="AlphaFoldDB" id="A0A382XYR1"/>
<dbReference type="GO" id="GO:0004764">
    <property type="term" value="F:shikimate 3-dehydrogenase (NADP+) activity"/>
    <property type="evidence" value="ECO:0007669"/>
    <property type="project" value="InterPro"/>
</dbReference>
<gene>
    <name evidence="2" type="ORF">METZ01_LOCUS428475</name>
</gene>
<dbReference type="Gene3D" id="3.40.50.720">
    <property type="entry name" value="NAD(P)-binding Rossmann-like Domain"/>
    <property type="match status" value="1"/>
</dbReference>
<sequence length="217" mass="24335">MDVVSKRAVIIGTDVTKGARSPMLWNACFKHYGIKASMEPVDLNELNVVSFLKEATKDQNFIGGAVASPLKEIVAEFFQLEKVEFNEPKNCFFRDSSNKFKAVNTDTLAAVESINCHRELNNIKSICFLGTGAVSKSLANNFKAMNVSKYVFGRSDNEKEIFESFGFKFLSYEYLTDLLKDFDLLVNCTSVGRDGREVLTLINKEDLLKVDKSILIV</sequence>
<evidence type="ECO:0000313" key="2">
    <source>
        <dbReference type="EMBL" id="SVD75621.1"/>
    </source>
</evidence>
<feature type="domain" description="Shikimate dehydrogenase substrate binding N-terminal" evidence="1">
    <location>
        <begin position="10"/>
        <end position="78"/>
    </location>
</feature>
<dbReference type="Gene3D" id="3.40.50.10860">
    <property type="entry name" value="Leucine Dehydrogenase, chain A, domain 1"/>
    <property type="match status" value="1"/>
</dbReference>
<dbReference type="InterPro" id="IPR013708">
    <property type="entry name" value="Shikimate_DH-bd_N"/>
</dbReference>
<dbReference type="InterPro" id="IPR046346">
    <property type="entry name" value="Aminoacid_DH-like_N_sf"/>
</dbReference>
<dbReference type="GO" id="GO:0009423">
    <property type="term" value="P:chorismate biosynthetic process"/>
    <property type="evidence" value="ECO:0007669"/>
    <property type="project" value="TreeGrafter"/>
</dbReference>
<evidence type="ECO:0000259" key="1">
    <source>
        <dbReference type="Pfam" id="PF08501"/>
    </source>
</evidence>
<name>A0A382XYR1_9ZZZZ</name>
<dbReference type="Pfam" id="PF08501">
    <property type="entry name" value="Shikimate_dh_N"/>
    <property type="match status" value="1"/>
</dbReference>
<organism evidence="2">
    <name type="scientific">marine metagenome</name>
    <dbReference type="NCBI Taxonomy" id="408172"/>
    <lineage>
        <taxon>unclassified sequences</taxon>
        <taxon>metagenomes</taxon>
        <taxon>ecological metagenomes</taxon>
    </lineage>
</organism>
<dbReference type="InterPro" id="IPR022893">
    <property type="entry name" value="Shikimate_DH_fam"/>
</dbReference>
<dbReference type="EMBL" id="UINC01171188">
    <property type="protein sequence ID" value="SVD75621.1"/>
    <property type="molecule type" value="Genomic_DNA"/>
</dbReference>
<proteinExistence type="predicted"/>
<dbReference type="PANTHER" id="PTHR21089">
    <property type="entry name" value="SHIKIMATE DEHYDROGENASE"/>
    <property type="match status" value="1"/>
</dbReference>